<evidence type="ECO:0000313" key="3">
    <source>
        <dbReference type="Proteomes" id="UP000693970"/>
    </source>
</evidence>
<reference evidence="2" key="2">
    <citation type="submission" date="2021-04" db="EMBL/GenBank/DDBJ databases">
        <authorList>
            <person name="Podell S."/>
        </authorList>
    </citation>
    <scope>NUCLEOTIDE SEQUENCE</scope>
    <source>
        <strain evidence="2">Hildebrandi</strain>
    </source>
</reference>
<proteinExistence type="predicted"/>
<keyword evidence="1" id="KW-0472">Membrane</keyword>
<reference evidence="2" key="1">
    <citation type="journal article" date="2021" name="Sci. Rep.">
        <title>Diploid genomic architecture of Nitzschia inconspicua, an elite biomass production diatom.</title>
        <authorList>
            <person name="Oliver A."/>
            <person name="Podell S."/>
            <person name="Pinowska A."/>
            <person name="Traller J.C."/>
            <person name="Smith S.R."/>
            <person name="McClure R."/>
            <person name="Beliaev A."/>
            <person name="Bohutskyi P."/>
            <person name="Hill E.A."/>
            <person name="Rabines A."/>
            <person name="Zheng H."/>
            <person name="Allen L.Z."/>
            <person name="Kuo A."/>
            <person name="Grigoriev I.V."/>
            <person name="Allen A.E."/>
            <person name="Hazlebeck D."/>
            <person name="Allen E.E."/>
        </authorList>
    </citation>
    <scope>NUCLEOTIDE SEQUENCE</scope>
    <source>
        <strain evidence="2">Hildebrandi</strain>
    </source>
</reference>
<comment type="caution">
    <text evidence="2">The sequence shown here is derived from an EMBL/GenBank/DDBJ whole genome shotgun (WGS) entry which is preliminary data.</text>
</comment>
<evidence type="ECO:0000256" key="1">
    <source>
        <dbReference type="SAM" id="Phobius"/>
    </source>
</evidence>
<dbReference type="AlphaFoldDB" id="A0A9K3PQD8"/>
<dbReference type="InterPro" id="IPR044845">
    <property type="entry name" value="HPAT/SRGT1-like"/>
</dbReference>
<sequence>MNVNLNSRPRSGPKKSRSTTKKFFLSVSLLIKLVLLLSGFLLLWNVVSLVNKRSTSSSSSLRNYSGDQKYHVVFSTSCSLKQDWQSYLFFFHAMIHNQPGDVTRIVSGCSQEQEISMRELHQKQFAIMNPNFLIHFTPEFGKQVEGFSFEQTKYWNKPFGLKHWLEHRFGYRYEGDISTEYDDDIVVLVDPDMLMQRPFINDFSKFSISIWNKYYREHPELLLDKVTQGHPAAQDYSFGEAWLTAASANLTYVVGPDSPVHHVTTKEARSVYAAGPPYWMTARDAYRIAYHWSDFLPRIFKLKPVFMAEMYGYCMAAAHLGLKHQMARGFMVSNVEMTEGEGWQFLEKADDTVCDVSQFKDTVPHVLHFCQRYSIGEYFINKHIFPTGLLTCDFPLVELPPLDILSKVNYSHYGDMTTELWAGNDREYYKRTRHAFMVCSLFPALNEAATFYKKHHCPNGANYDQKWNHFREKDEYMKVTP</sequence>
<name>A0A9K3PQD8_9STRA</name>
<dbReference type="Proteomes" id="UP000693970">
    <property type="component" value="Unassembled WGS sequence"/>
</dbReference>
<keyword evidence="1" id="KW-0812">Transmembrane</keyword>
<organism evidence="2 3">
    <name type="scientific">Nitzschia inconspicua</name>
    <dbReference type="NCBI Taxonomy" id="303405"/>
    <lineage>
        <taxon>Eukaryota</taxon>
        <taxon>Sar</taxon>
        <taxon>Stramenopiles</taxon>
        <taxon>Ochrophyta</taxon>
        <taxon>Bacillariophyta</taxon>
        <taxon>Bacillariophyceae</taxon>
        <taxon>Bacillariophycidae</taxon>
        <taxon>Bacillariales</taxon>
        <taxon>Bacillariaceae</taxon>
        <taxon>Nitzschia</taxon>
    </lineage>
</organism>
<feature type="transmembrane region" description="Helical" evidence="1">
    <location>
        <begin position="23"/>
        <end position="47"/>
    </location>
</feature>
<dbReference type="PANTHER" id="PTHR31485:SF7">
    <property type="entry name" value="PEPTIDYL SERINE ALPHA-GALACTOSYLTRANSFERASE"/>
    <property type="match status" value="1"/>
</dbReference>
<dbReference type="PANTHER" id="PTHR31485">
    <property type="entry name" value="PEPTIDYL SERINE ALPHA-GALACTOSYLTRANSFERASE"/>
    <property type="match status" value="1"/>
</dbReference>
<accession>A0A9K3PQD8</accession>
<evidence type="ECO:0000313" key="2">
    <source>
        <dbReference type="EMBL" id="KAG7355421.1"/>
    </source>
</evidence>
<dbReference type="GO" id="GO:0016757">
    <property type="term" value="F:glycosyltransferase activity"/>
    <property type="evidence" value="ECO:0007669"/>
    <property type="project" value="InterPro"/>
</dbReference>
<dbReference type="EMBL" id="JAGRRH010000015">
    <property type="protein sequence ID" value="KAG7355421.1"/>
    <property type="molecule type" value="Genomic_DNA"/>
</dbReference>
<keyword evidence="1" id="KW-1133">Transmembrane helix</keyword>
<dbReference type="OrthoDB" id="2015991at2759"/>
<gene>
    <name evidence="2" type="ORF">IV203_000107</name>
</gene>
<keyword evidence="3" id="KW-1185">Reference proteome</keyword>
<protein>
    <submittedName>
        <fullName evidence="2">Uncharacterized protein</fullName>
    </submittedName>
</protein>